<accession>A0A3M9NLU2</accession>
<dbReference type="RefSeq" id="WP_123119947.1">
    <property type="nucleotide sequence ID" value="NZ_RJJR01000004.1"/>
</dbReference>
<keyword evidence="2" id="KW-1185">Reference proteome</keyword>
<name>A0A3M9NLU2_9BACT</name>
<gene>
    <name evidence="1" type="ORF">EFY79_06915</name>
</gene>
<evidence type="ECO:0000313" key="2">
    <source>
        <dbReference type="Proteomes" id="UP000267223"/>
    </source>
</evidence>
<reference evidence="1 2" key="1">
    <citation type="submission" date="2018-11" db="EMBL/GenBank/DDBJ databases">
        <title>Draft genome sequence of Ferruginibacter sp. BO-59.</title>
        <authorList>
            <person name="Im W.T."/>
        </authorList>
    </citation>
    <scope>NUCLEOTIDE SEQUENCE [LARGE SCALE GENOMIC DNA]</scope>
    <source>
        <strain evidence="1 2">BO-59</strain>
    </source>
</reference>
<dbReference type="EMBL" id="RJJR01000004">
    <property type="protein sequence ID" value="RNI37958.1"/>
    <property type="molecule type" value="Genomic_DNA"/>
</dbReference>
<evidence type="ECO:0000313" key="1">
    <source>
        <dbReference type="EMBL" id="RNI37958.1"/>
    </source>
</evidence>
<organism evidence="1 2">
    <name type="scientific">Hanamia caeni</name>
    <dbReference type="NCBI Taxonomy" id="2294116"/>
    <lineage>
        <taxon>Bacteria</taxon>
        <taxon>Pseudomonadati</taxon>
        <taxon>Bacteroidota</taxon>
        <taxon>Chitinophagia</taxon>
        <taxon>Chitinophagales</taxon>
        <taxon>Chitinophagaceae</taxon>
        <taxon>Hanamia</taxon>
    </lineage>
</organism>
<proteinExistence type="predicted"/>
<protein>
    <submittedName>
        <fullName evidence="1">Uncharacterized protein</fullName>
    </submittedName>
</protein>
<comment type="caution">
    <text evidence="1">The sequence shown here is derived from an EMBL/GenBank/DDBJ whole genome shotgun (WGS) entry which is preliminary data.</text>
</comment>
<dbReference type="Proteomes" id="UP000267223">
    <property type="component" value="Unassembled WGS sequence"/>
</dbReference>
<sequence length="92" mass="10540">MHINPRPPTKRMIEKLKECLEKETVYGEKIPCLPEEMKSSLAGLYKRGLIGTRMDVVNEKKVLCIFVTDSGKQFVADLEKKVLKKEEKSKTS</sequence>
<dbReference type="AlphaFoldDB" id="A0A3M9NLU2"/>